<dbReference type="InterPro" id="IPR011050">
    <property type="entry name" value="Pectin_lyase_fold/virulence"/>
</dbReference>
<dbReference type="RefSeq" id="WP_002998036.1">
    <property type="nucleotide sequence ID" value="NZ_UHFA01000002.1"/>
</dbReference>
<evidence type="ECO:0000313" key="2">
    <source>
        <dbReference type="EMBL" id="SUN36391.1"/>
    </source>
</evidence>
<gene>
    <name evidence="2" type="ORF">NCTC11391_01438</name>
</gene>
<dbReference type="OrthoDB" id="2233221at2"/>
<organism evidence="2 3">
    <name type="scientific">Streptococcus downei MFe28</name>
    <dbReference type="NCBI Taxonomy" id="764290"/>
    <lineage>
        <taxon>Bacteria</taxon>
        <taxon>Bacillati</taxon>
        <taxon>Bacillota</taxon>
        <taxon>Bacilli</taxon>
        <taxon>Lactobacillales</taxon>
        <taxon>Streptococcaceae</taxon>
        <taxon>Streptococcus</taxon>
    </lineage>
</organism>
<proteinExistence type="predicted"/>
<dbReference type="SUPFAM" id="SSF51126">
    <property type="entry name" value="Pectin lyase-like"/>
    <property type="match status" value="1"/>
</dbReference>
<dbReference type="AlphaFoldDB" id="A0A380JGB8"/>
<dbReference type="EMBL" id="UHFA01000002">
    <property type="protein sequence ID" value="SUN36391.1"/>
    <property type="molecule type" value="Genomic_DNA"/>
</dbReference>
<accession>A0A380JGB8</accession>
<keyword evidence="3" id="KW-1185">Reference proteome</keyword>
<keyword evidence="1" id="KW-0472">Membrane</keyword>
<dbReference type="Proteomes" id="UP000254082">
    <property type="component" value="Unassembled WGS sequence"/>
</dbReference>
<keyword evidence="1" id="KW-1133">Transmembrane helix</keyword>
<name>A0A380JGB8_STRDO</name>
<feature type="transmembrane region" description="Helical" evidence="1">
    <location>
        <begin position="35"/>
        <end position="58"/>
    </location>
</feature>
<protein>
    <submittedName>
        <fullName evidence="2">Uncharacterized protein</fullName>
    </submittedName>
</protein>
<keyword evidence="1" id="KW-0812">Transmembrane</keyword>
<sequence length="512" mass="56021">MRKELPPQNKKIKGSRKETLLREKNQKGLFRPQELIALGVLILAVIILLAATHSFGVLKKDVQGIASHLQIGSENLQPKFQSDEKVQISGQASKSIAGKDLTNYQNWIGKVKSDDQVDTKDGKSVMTYSIKFSNGDSINGVKESDLSKAPDAKFKKSTTIQVSQSAQTDLDGYNLSDFRLEAAKVMAVDYNYSSGGGYKYDLSFDDGTKVYNVGESSLNDIYHVGLKESNSASQNNKILEDAFNYAKDNPGTILGLPSGNYTVGSQNPQSEYVTLASDTQIRGDNTKLIVDGTEYWFAFATGPGATDGVQNFTMRDITIQAKDLTKGDHFMIMANHGSNWDIANNTFTMVHKMGSHIFDLGGLQNSTFSGNTFEGYAPELTDKTEMSQVASDHDVYAEAIQFDTSDNKGEWDGKILQGIDPNYSSYNPNKVMTSNISVTGNSFIPYKDKSGKVIAYGASLGQHSGDVSNVVVTGNTFTSTLTSRFHQDTNWMFKPVHFTEASSTSVYGNTTN</sequence>
<evidence type="ECO:0000256" key="1">
    <source>
        <dbReference type="SAM" id="Phobius"/>
    </source>
</evidence>
<evidence type="ECO:0000313" key="3">
    <source>
        <dbReference type="Proteomes" id="UP000254082"/>
    </source>
</evidence>
<reference evidence="2 3" key="1">
    <citation type="submission" date="2018-06" db="EMBL/GenBank/DDBJ databases">
        <authorList>
            <consortium name="Pathogen Informatics"/>
            <person name="Doyle S."/>
        </authorList>
    </citation>
    <scope>NUCLEOTIDE SEQUENCE [LARGE SCALE GENOMIC DNA]</scope>
    <source>
        <strain evidence="3">NCTC 11391</strain>
    </source>
</reference>